<organismHost>
    <name type="scientific">Chlorella</name>
    <dbReference type="NCBI Taxonomy" id="3071"/>
</organismHost>
<dbReference type="InterPro" id="IPR000400">
    <property type="entry name" value="Glyco_hydro_46"/>
</dbReference>
<dbReference type="InterPro" id="IPR023099">
    <property type="entry name" value="Glyco_hydro_46_N"/>
</dbReference>
<dbReference type="PROSITE" id="PS60000">
    <property type="entry name" value="CHITOSANASE_46_80"/>
    <property type="match status" value="1"/>
</dbReference>
<organism evidence="1 2">
    <name type="scientific">Paramecium bursaria Chlorella virus IL3A</name>
    <name type="common">PBCV-IL3A</name>
    <dbReference type="NCBI Taxonomy" id="46019"/>
    <lineage>
        <taxon>Viruses</taxon>
        <taxon>Varidnaviria</taxon>
        <taxon>Bamfordvirae</taxon>
        <taxon>Nucleocytoviricota</taxon>
        <taxon>Megaviricetes</taxon>
        <taxon>Algavirales</taxon>
        <taxon>Phycodnaviridae</taxon>
        <taxon>Chlorovirus</taxon>
        <taxon>Chlorovirus illinoense</taxon>
    </lineage>
</organism>
<gene>
    <name evidence="1" type="primary">IL-3A_323L</name>
    <name evidence="1" type="ORF">PBCVIL3A_323L</name>
</gene>
<reference evidence="1 2" key="1">
    <citation type="submission" date="2012-10" db="EMBL/GenBank/DDBJ databases">
        <title>Towards defining the chloroviruses: a genomic journey through a genus of large DNA viruses.</title>
        <authorList>
            <person name="Jeanniard A."/>
            <person name="Dunigan D.D."/>
            <person name="Gurnon J.R."/>
            <person name="Agarkova I."/>
            <person name="Kang M."/>
            <person name="Vitek J."/>
            <person name="Duncan G."/>
            <person name="McClung O.W."/>
            <person name="Larsen M."/>
            <person name="Claverie J.-M."/>
            <person name="Van Etten J.L."/>
            <person name="Blanc G."/>
        </authorList>
    </citation>
    <scope>NUCLEOTIDE SEQUENCE [LARGE SCALE GENOMIC DNA]</scope>
</reference>
<dbReference type="GO" id="GO:0005975">
    <property type="term" value="P:carbohydrate metabolic process"/>
    <property type="evidence" value="ECO:0007669"/>
    <property type="project" value="InterPro"/>
</dbReference>
<dbReference type="GO" id="GO:0005576">
    <property type="term" value="C:extracellular region"/>
    <property type="evidence" value="ECO:0007669"/>
    <property type="project" value="InterPro"/>
</dbReference>
<dbReference type="Pfam" id="PF01374">
    <property type="entry name" value="Glyco_hydro_46"/>
    <property type="match status" value="1"/>
</dbReference>
<sequence length="336" mass="37618">MSKKIEITDDNKMTIQNDFVSRMIKSIDQELVAMTNKYSGFGPGRQANCKKALAKALGETPVDPPVNPSVNPPVNPPVTPPVDTHIPSQVEAPLKKLGFNTTNADTILSLIALPENSTTQWWKNYNYAECLKDGRGWTVTIYGACSGTGDLLMVLESLQKINKAHPLVKFIPAMRKTKGDDIRGLENLGKVINGLGDDKEWQEAVWDIYVKLYWSFAADFSDKTGSAKNRPGPVMTSPLTRGFMVDVALNHGSNMESFSDILKRMKNREEKDEAKWFLDFCETRRKLLKAGFQDLDTSKTGDRCVLWSELFKTGNVSLKRPIKCYNGYWGKNIVIS</sequence>
<dbReference type="InterPro" id="IPR023346">
    <property type="entry name" value="Lysozyme-like_dom_sf"/>
</dbReference>
<dbReference type="SUPFAM" id="SSF53955">
    <property type="entry name" value="Lysozyme-like"/>
    <property type="match status" value="1"/>
</dbReference>
<evidence type="ECO:0000313" key="2">
    <source>
        <dbReference type="Proteomes" id="UP000247091"/>
    </source>
</evidence>
<accession>M1I5T9</accession>
<dbReference type="GO" id="GO:0016977">
    <property type="term" value="F:chitosanase activity"/>
    <property type="evidence" value="ECO:0007669"/>
    <property type="project" value="InterPro"/>
</dbReference>
<name>M1I5T9_PBCVI</name>
<proteinExistence type="predicted"/>
<dbReference type="PIRSF" id="PIRSF036551">
    <property type="entry name" value="Chitosanase"/>
    <property type="match status" value="1"/>
</dbReference>
<dbReference type="CDD" id="cd00978">
    <property type="entry name" value="chitosanase_GH46"/>
    <property type="match status" value="1"/>
</dbReference>
<evidence type="ECO:0000313" key="1">
    <source>
        <dbReference type="EMBL" id="AGE53860.1"/>
    </source>
</evidence>
<dbReference type="Gene3D" id="3.30.386.10">
    <property type="entry name" value="Chitosanase, subunit A, domain 2"/>
    <property type="match status" value="1"/>
</dbReference>
<protein>
    <submittedName>
        <fullName evidence="1">Chitosanase</fullName>
    </submittedName>
</protein>
<dbReference type="Proteomes" id="UP000247091">
    <property type="component" value="Segment"/>
</dbReference>
<dbReference type="EMBL" id="JX997169">
    <property type="protein sequence ID" value="AGE53860.1"/>
    <property type="molecule type" value="Genomic_DNA"/>
</dbReference>
<dbReference type="Gene3D" id="1.20.141.10">
    <property type="entry name" value="Chitosanase, subunit A, domain 1"/>
    <property type="match status" value="1"/>
</dbReference>